<dbReference type="AlphaFoldDB" id="A0AAU9KEZ2"/>
<name>A0AAU9KEZ2_9CILI</name>
<reference evidence="1" key="1">
    <citation type="submission" date="2021-09" db="EMBL/GenBank/DDBJ databases">
        <authorList>
            <consortium name="AG Swart"/>
            <person name="Singh M."/>
            <person name="Singh A."/>
            <person name="Seah K."/>
            <person name="Emmerich C."/>
        </authorList>
    </citation>
    <scope>NUCLEOTIDE SEQUENCE</scope>
    <source>
        <strain evidence="1">ATCC30299</strain>
    </source>
</reference>
<dbReference type="Proteomes" id="UP001162131">
    <property type="component" value="Unassembled WGS sequence"/>
</dbReference>
<evidence type="ECO:0000313" key="1">
    <source>
        <dbReference type="EMBL" id="CAG9336319.1"/>
    </source>
</evidence>
<accession>A0AAU9KEZ2</accession>
<proteinExistence type="predicted"/>
<keyword evidence="2" id="KW-1185">Reference proteome</keyword>
<sequence length="79" mass="9408">MFVLYNHSFLGSLHYWLGMTGISSIQQLLNSHPEKLEANRIFLCWIVYSIIPIWDNQNFLIRSTMECLTKTLRIERSFQ</sequence>
<organism evidence="1 2">
    <name type="scientific">Blepharisma stoltei</name>
    <dbReference type="NCBI Taxonomy" id="1481888"/>
    <lineage>
        <taxon>Eukaryota</taxon>
        <taxon>Sar</taxon>
        <taxon>Alveolata</taxon>
        <taxon>Ciliophora</taxon>
        <taxon>Postciliodesmatophora</taxon>
        <taxon>Heterotrichea</taxon>
        <taxon>Heterotrichida</taxon>
        <taxon>Blepharismidae</taxon>
        <taxon>Blepharisma</taxon>
    </lineage>
</organism>
<comment type="caution">
    <text evidence="1">The sequence shown here is derived from an EMBL/GenBank/DDBJ whole genome shotgun (WGS) entry which is preliminary data.</text>
</comment>
<evidence type="ECO:0008006" key="3">
    <source>
        <dbReference type="Google" id="ProtNLM"/>
    </source>
</evidence>
<evidence type="ECO:0000313" key="2">
    <source>
        <dbReference type="Proteomes" id="UP001162131"/>
    </source>
</evidence>
<dbReference type="EMBL" id="CAJZBQ010000064">
    <property type="protein sequence ID" value="CAG9336319.1"/>
    <property type="molecule type" value="Genomic_DNA"/>
</dbReference>
<gene>
    <name evidence="1" type="ORF">BSTOLATCC_MIC66197</name>
</gene>
<protein>
    <recommendedName>
        <fullName evidence="3">HVA22-like protein</fullName>
    </recommendedName>
</protein>